<gene>
    <name evidence="5" type="primary">rny</name>
    <name evidence="9" type="ORF">A3A13_04540</name>
</gene>
<feature type="coiled-coil region" evidence="7">
    <location>
        <begin position="56"/>
        <end position="119"/>
    </location>
</feature>
<proteinExistence type="inferred from homology"/>
<keyword evidence="5" id="KW-0812">Transmembrane</keyword>
<evidence type="ECO:0000313" key="10">
    <source>
        <dbReference type="Proteomes" id="UP000178911"/>
    </source>
</evidence>
<dbReference type="STRING" id="1802695.A3A13_04540"/>
<dbReference type="GO" id="GO:0016787">
    <property type="term" value="F:hydrolase activity"/>
    <property type="evidence" value="ECO:0007669"/>
    <property type="project" value="UniProtKB-KW"/>
</dbReference>
<dbReference type="GO" id="GO:0004521">
    <property type="term" value="F:RNA endonuclease activity"/>
    <property type="evidence" value="ECO:0007669"/>
    <property type="project" value="UniProtKB-UniRule"/>
</dbReference>
<organism evidence="9 10">
    <name type="scientific">Candidatus Yanofskybacteria bacterium RIFCSPLOWO2_01_FULL_43_22</name>
    <dbReference type="NCBI Taxonomy" id="1802695"/>
    <lineage>
        <taxon>Bacteria</taxon>
        <taxon>Candidatus Yanofskyibacteriota</taxon>
    </lineage>
</organism>
<dbReference type="PROSITE" id="PS51831">
    <property type="entry name" value="HD"/>
    <property type="match status" value="1"/>
</dbReference>
<dbReference type="GO" id="GO:0003723">
    <property type="term" value="F:RNA binding"/>
    <property type="evidence" value="ECO:0007669"/>
    <property type="project" value="UniProtKB-UniRule"/>
</dbReference>
<comment type="caution">
    <text evidence="9">The sequence shown here is derived from an EMBL/GenBank/DDBJ whole genome shotgun (WGS) entry which is preliminary data.</text>
</comment>
<keyword evidence="5" id="KW-0472">Membrane</keyword>
<keyword evidence="3 5" id="KW-0378">Hydrolase</keyword>
<keyword evidence="4 5" id="KW-0694">RNA-binding</keyword>
<feature type="transmembrane region" description="Helical" evidence="5">
    <location>
        <begin position="6"/>
        <end position="25"/>
    </location>
</feature>
<dbReference type="Gene3D" id="3.30.1370.10">
    <property type="entry name" value="K Homology domain, type 1"/>
    <property type="match status" value="1"/>
</dbReference>
<dbReference type="EC" id="3.1.-.-" evidence="5 6"/>
<dbReference type="SUPFAM" id="SSF54791">
    <property type="entry name" value="Eukaryotic type KH-domain (KH-domain type I)"/>
    <property type="match status" value="1"/>
</dbReference>
<dbReference type="PROSITE" id="PS50084">
    <property type="entry name" value="KH_TYPE_1"/>
    <property type="match status" value="1"/>
</dbReference>
<dbReference type="InterPro" id="IPR004087">
    <property type="entry name" value="KH_dom"/>
</dbReference>
<dbReference type="SUPFAM" id="SSF109604">
    <property type="entry name" value="HD-domain/PDEase-like"/>
    <property type="match status" value="1"/>
</dbReference>
<feature type="coiled-coil region" evidence="7">
    <location>
        <begin position="151"/>
        <end position="185"/>
    </location>
</feature>
<dbReference type="NCBIfam" id="TIGR03319">
    <property type="entry name" value="RNase_Y"/>
    <property type="match status" value="1"/>
</dbReference>
<evidence type="ECO:0000256" key="5">
    <source>
        <dbReference type="HAMAP-Rule" id="MF_00335"/>
    </source>
</evidence>
<reference evidence="9 10" key="1">
    <citation type="journal article" date="2016" name="Nat. Commun.">
        <title>Thousands of microbial genomes shed light on interconnected biogeochemical processes in an aquifer system.</title>
        <authorList>
            <person name="Anantharaman K."/>
            <person name="Brown C.T."/>
            <person name="Hug L.A."/>
            <person name="Sharon I."/>
            <person name="Castelle C.J."/>
            <person name="Probst A.J."/>
            <person name="Thomas B.C."/>
            <person name="Singh A."/>
            <person name="Wilkins M.J."/>
            <person name="Karaoz U."/>
            <person name="Brodie E.L."/>
            <person name="Williams K.H."/>
            <person name="Hubbard S.S."/>
            <person name="Banfield J.F."/>
        </authorList>
    </citation>
    <scope>NUCLEOTIDE SEQUENCE [LARGE SCALE GENOMIC DNA]</scope>
</reference>
<sequence length="510" mass="57076">MFSQLSPLVAAISALLPGIIIGYLIRQLLSSKRISSAESKAEAILNESKSKSQDILLEAKNKALAILEDAKKEEKERNVQLSRIENLLTKKESELESRAKELTEEKETLKAKTAELIIAKTELEQVKLKQLGELEKISGLNRDQAKSEMLSRVEEEYKEDLYKQLKRLEQENREELDKKAREILTTTIQRYAASHIADVTTTVVSLPSDEVKGKIIGKEGRNIKTIERLTGVDIIIDDTPEALVVSGYDPVRRQIAKLAIDKLIADGRIHPAKIEEMVEKAKSEINEKIREAGEAALFETGVGPMDPKLAYLLGRLAFRTSFGQNVLLHSIEMTHIAGMLAAELGLDISTTKKAALFHDIGKAVDHEVQGTHVEIGRKILQKFGMDPKVIQGMEAHHEEYPYATLESRIVQAADAISGARPGARRDTVEIYLKRLEDLERIAGSFDGVEKSYAIQAGRELRIFVTPTQIDDLRAIKLAKDIAKKIEDEMKYPGEIKVNVIRETRAIEYAR</sequence>
<name>A0A1F8GDA3_9BACT</name>
<dbReference type="InterPro" id="IPR006675">
    <property type="entry name" value="HDIG_dom"/>
</dbReference>
<evidence type="ECO:0000256" key="3">
    <source>
        <dbReference type="ARBA" id="ARBA00022801"/>
    </source>
</evidence>
<keyword evidence="7" id="KW-0175">Coiled coil</keyword>
<evidence type="ECO:0000256" key="1">
    <source>
        <dbReference type="ARBA" id="ARBA00022722"/>
    </source>
</evidence>
<dbReference type="EMBL" id="MGKJ01000020">
    <property type="protein sequence ID" value="OGN23355.1"/>
    <property type="molecule type" value="Genomic_DNA"/>
</dbReference>
<evidence type="ECO:0000313" key="9">
    <source>
        <dbReference type="EMBL" id="OGN23355.1"/>
    </source>
</evidence>
<dbReference type="GO" id="GO:0006402">
    <property type="term" value="P:mRNA catabolic process"/>
    <property type="evidence" value="ECO:0007669"/>
    <property type="project" value="UniProtKB-UniRule"/>
</dbReference>
<dbReference type="GO" id="GO:0005886">
    <property type="term" value="C:plasma membrane"/>
    <property type="evidence" value="ECO:0007669"/>
    <property type="project" value="UniProtKB-SubCell"/>
</dbReference>
<dbReference type="InterPro" id="IPR036612">
    <property type="entry name" value="KH_dom_type_1_sf"/>
</dbReference>
<dbReference type="InterPro" id="IPR003607">
    <property type="entry name" value="HD/PDEase_dom"/>
</dbReference>
<dbReference type="NCBIfam" id="TIGR00277">
    <property type="entry name" value="HDIG"/>
    <property type="match status" value="1"/>
</dbReference>
<dbReference type="PANTHER" id="PTHR12826:SF15">
    <property type="entry name" value="RIBONUCLEASE Y"/>
    <property type="match status" value="1"/>
</dbReference>
<evidence type="ECO:0000256" key="7">
    <source>
        <dbReference type="SAM" id="Coils"/>
    </source>
</evidence>
<dbReference type="PANTHER" id="PTHR12826">
    <property type="entry name" value="RIBONUCLEASE Y"/>
    <property type="match status" value="1"/>
</dbReference>
<evidence type="ECO:0000256" key="6">
    <source>
        <dbReference type="NCBIfam" id="TIGR03319"/>
    </source>
</evidence>
<dbReference type="Proteomes" id="UP000178911">
    <property type="component" value="Unassembled WGS sequence"/>
</dbReference>
<dbReference type="InterPro" id="IPR022711">
    <property type="entry name" value="RNase_Y_N"/>
</dbReference>
<keyword evidence="5" id="KW-1003">Cell membrane</keyword>
<evidence type="ECO:0000256" key="4">
    <source>
        <dbReference type="ARBA" id="ARBA00022884"/>
    </source>
</evidence>
<dbReference type="AlphaFoldDB" id="A0A1F8GDA3"/>
<dbReference type="InterPro" id="IPR006674">
    <property type="entry name" value="HD_domain"/>
</dbReference>
<dbReference type="SMART" id="SM00322">
    <property type="entry name" value="KH"/>
    <property type="match status" value="1"/>
</dbReference>
<comment type="subcellular location">
    <subcellularLocation>
        <location evidence="5">Cell membrane</location>
        <topology evidence="5">Single-pass membrane protein</topology>
    </subcellularLocation>
</comment>
<dbReference type="InterPro" id="IPR017705">
    <property type="entry name" value="Ribonuclease_Y"/>
</dbReference>
<dbReference type="CDD" id="cd22431">
    <property type="entry name" value="KH-I_RNaseY"/>
    <property type="match status" value="1"/>
</dbReference>
<dbReference type="InterPro" id="IPR004088">
    <property type="entry name" value="KH_dom_type_1"/>
</dbReference>
<feature type="domain" description="HD" evidence="8">
    <location>
        <begin position="326"/>
        <end position="419"/>
    </location>
</feature>
<evidence type="ECO:0000259" key="8">
    <source>
        <dbReference type="PROSITE" id="PS51831"/>
    </source>
</evidence>
<dbReference type="Pfam" id="PF00013">
    <property type="entry name" value="KH_1"/>
    <property type="match status" value="1"/>
</dbReference>
<dbReference type="CDD" id="cd00077">
    <property type="entry name" value="HDc"/>
    <property type="match status" value="1"/>
</dbReference>
<dbReference type="HAMAP" id="MF_00335">
    <property type="entry name" value="RNase_Y"/>
    <property type="match status" value="1"/>
</dbReference>
<keyword evidence="1 5" id="KW-0540">Nuclease</keyword>
<dbReference type="Pfam" id="PF12072">
    <property type="entry name" value="RNase_Y_N"/>
    <property type="match status" value="1"/>
</dbReference>
<accession>A0A1F8GDA3</accession>
<keyword evidence="2 5" id="KW-0255">Endonuclease</keyword>
<dbReference type="SMART" id="SM00471">
    <property type="entry name" value="HDc"/>
    <property type="match status" value="1"/>
</dbReference>
<protein>
    <recommendedName>
        <fullName evidence="5 6">Ribonuclease Y</fullName>
        <shortName evidence="5">RNase Y</shortName>
        <ecNumber evidence="5 6">3.1.-.-</ecNumber>
    </recommendedName>
</protein>
<keyword evidence="5" id="KW-1133">Transmembrane helix</keyword>
<evidence type="ECO:0000256" key="2">
    <source>
        <dbReference type="ARBA" id="ARBA00022759"/>
    </source>
</evidence>
<comment type="function">
    <text evidence="5">Endoribonuclease that initiates mRNA decay.</text>
</comment>
<comment type="similarity">
    <text evidence="5">Belongs to the RNase Y family.</text>
</comment>
<dbReference type="Pfam" id="PF01966">
    <property type="entry name" value="HD"/>
    <property type="match status" value="1"/>
</dbReference>
<dbReference type="Gene3D" id="1.10.3210.10">
    <property type="entry name" value="Hypothetical protein af1432"/>
    <property type="match status" value="1"/>
</dbReference>